<organism evidence="5 6">
    <name type="scientific">Candidatus Uhrbacteria bacterium RIFCSPLOWO2_01_FULL_55_36</name>
    <dbReference type="NCBI Taxonomy" id="1802404"/>
    <lineage>
        <taxon>Bacteria</taxon>
        <taxon>Candidatus Uhriibacteriota</taxon>
    </lineage>
</organism>
<dbReference type="Gene3D" id="3.40.50.300">
    <property type="entry name" value="P-loop containing nucleotide triphosphate hydrolases"/>
    <property type="match status" value="1"/>
</dbReference>
<accession>A0A1F7UZK7</accession>
<dbReference type="Proteomes" id="UP000177704">
    <property type="component" value="Unassembled WGS sequence"/>
</dbReference>
<dbReference type="PANTHER" id="PTHR30580">
    <property type="entry name" value="PRIMOSOMAL PROTEIN N"/>
    <property type="match status" value="1"/>
</dbReference>
<evidence type="ECO:0000313" key="5">
    <source>
        <dbReference type="EMBL" id="OGL83669.1"/>
    </source>
</evidence>
<protein>
    <recommendedName>
        <fullName evidence="4">Primosomal protein N' 3' DNA-binding domain-containing protein</fullName>
    </recommendedName>
</protein>
<keyword evidence="3" id="KW-0238">DNA-binding</keyword>
<feature type="domain" description="Primosomal protein N' 3' DNA-binding" evidence="4">
    <location>
        <begin position="26"/>
        <end position="100"/>
    </location>
</feature>
<dbReference type="GO" id="GO:0005524">
    <property type="term" value="F:ATP binding"/>
    <property type="evidence" value="ECO:0007669"/>
    <property type="project" value="UniProtKB-KW"/>
</dbReference>
<sequence length="607" mass="67852">MFDRPARMPARSRVEVVPCARMPWNAPATFTYRSAAASLAPGTWVRIPFRRTTITGVITGNAPRHTTSAFIKDIDAALPRVPLPRATLTFILDAASRTCNHPSRFLPSSSLFPASIDARPRAPSRASVSRPPRLLWWSSHETQENELLDRTRAHLHGTHLILVPTLARAHELHTLLAAHGYSPLLVAHARRIQEKKELFRIVLDNAPFLIIGTRSSLFLPFSRLDAVTIDEEEHWAYRQERPPPRYHARTLALALATLHRADTLLLTPSPSLVAFHYWHAEKTHPALATRRAIEIIDRTSFNAFKDPLAPRLLDLISSATAQKSVTLILTDTQGYAPLLQCGDCRYSFRCVQCAHILTAESPHAKDLACNRCGYREIIPPFCPVCSGARLRHAGFGPSRMIEYLLLHDIDARKYMHEHHPAAHGCFVGTIDQDFSRLIAGSRIICAHIDPLLARPAFTASERALHTLMRLSCAVSSGTLFVQTAVPDHPVLAALGGSADAFYRNEIALREKFNYPPFSTLIRIALPVKKKAGDRAHALYETLLPRVTPLGFAPLPSSHVYRRRTRALIFTLRYPHPVIPSRLWDRCAAILKDHLPADTIIDTEPESI</sequence>
<dbReference type="GO" id="GO:0006270">
    <property type="term" value="P:DNA replication initiation"/>
    <property type="evidence" value="ECO:0007669"/>
    <property type="project" value="TreeGrafter"/>
</dbReference>
<dbReference type="EMBL" id="MGEM01000043">
    <property type="protein sequence ID" value="OGL83669.1"/>
    <property type="molecule type" value="Genomic_DNA"/>
</dbReference>
<dbReference type="GO" id="GO:0043138">
    <property type="term" value="F:3'-5' DNA helicase activity"/>
    <property type="evidence" value="ECO:0007669"/>
    <property type="project" value="TreeGrafter"/>
</dbReference>
<keyword evidence="1" id="KW-0547">Nucleotide-binding</keyword>
<comment type="caution">
    <text evidence="5">The sequence shown here is derived from an EMBL/GenBank/DDBJ whole genome shotgun (WGS) entry which is preliminary data.</text>
</comment>
<name>A0A1F7UZK7_9BACT</name>
<dbReference type="GO" id="GO:0003677">
    <property type="term" value="F:DNA binding"/>
    <property type="evidence" value="ECO:0007669"/>
    <property type="project" value="UniProtKB-KW"/>
</dbReference>
<evidence type="ECO:0000259" key="4">
    <source>
        <dbReference type="Pfam" id="PF17764"/>
    </source>
</evidence>
<evidence type="ECO:0000313" key="6">
    <source>
        <dbReference type="Proteomes" id="UP000177704"/>
    </source>
</evidence>
<dbReference type="PANTHER" id="PTHR30580:SF0">
    <property type="entry name" value="PRIMOSOMAL PROTEIN N"/>
    <property type="match status" value="1"/>
</dbReference>
<dbReference type="GO" id="GO:0006310">
    <property type="term" value="P:DNA recombination"/>
    <property type="evidence" value="ECO:0007669"/>
    <property type="project" value="TreeGrafter"/>
</dbReference>
<proteinExistence type="predicted"/>
<dbReference type="Gene3D" id="3.40.1440.60">
    <property type="entry name" value="PriA, 3(prime) DNA-binding domain"/>
    <property type="match status" value="1"/>
</dbReference>
<keyword evidence="2" id="KW-0067">ATP-binding</keyword>
<dbReference type="InterPro" id="IPR041222">
    <property type="entry name" value="PriA_3primeBD"/>
</dbReference>
<dbReference type="Pfam" id="PF17764">
    <property type="entry name" value="PriA_3primeBD"/>
    <property type="match status" value="1"/>
</dbReference>
<reference evidence="5 6" key="1">
    <citation type="journal article" date="2016" name="Nat. Commun.">
        <title>Thousands of microbial genomes shed light on interconnected biogeochemical processes in an aquifer system.</title>
        <authorList>
            <person name="Anantharaman K."/>
            <person name="Brown C.T."/>
            <person name="Hug L.A."/>
            <person name="Sharon I."/>
            <person name="Castelle C.J."/>
            <person name="Probst A.J."/>
            <person name="Thomas B.C."/>
            <person name="Singh A."/>
            <person name="Wilkins M.J."/>
            <person name="Karaoz U."/>
            <person name="Brodie E.L."/>
            <person name="Williams K.H."/>
            <person name="Hubbard S.S."/>
            <person name="Banfield J.F."/>
        </authorList>
    </citation>
    <scope>NUCLEOTIDE SEQUENCE [LARGE SCALE GENOMIC DNA]</scope>
</reference>
<gene>
    <name evidence="5" type="ORF">A3B36_03290</name>
</gene>
<evidence type="ECO:0000256" key="1">
    <source>
        <dbReference type="ARBA" id="ARBA00022741"/>
    </source>
</evidence>
<dbReference type="InterPro" id="IPR042115">
    <property type="entry name" value="PriA_3primeBD_sf"/>
</dbReference>
<dbReference type="InterPro" id="IPR027417">
    <property type="entry name" value="P-loop_NTPase"/>
</dbReference>
<dbReference type="AlphaFoldDB" id="A0A1F7UZK7"/>
<evidence type="ECO:0000256" key="3">
    <source>
        <dbReference type="ARBA" id="ARBA00023125"/>
    </source>
</evidence>
<evidence type="ECO:0000256" key="2">
    <source>
        <dbReference type="ARBA" id="ARBA00022840"/>
    </source>
</evidence>
<dbReference type="GO" id="GO:0006302">
    <property type="term" value="P:double-strand break repair"/>
    <property type="evidence" value="ECO:0007669"/>
    <property type="project" value="TreeGrafter"/>
</dbReference>